<dbReference type="Pfam" id="PF01047">
    <property type="entry name" value="MarR"/>
    <property type="match status" value="1"/>
</dbReference>
<organism evidence="3 4">
    <name type="scientific">Planifilum fulgidum</name>
    <dbReference type="NCBI Taxonomy" id="201973"/>
    <lineage>
        <taxon>Bacteria</taxon>
        <taxon>Bacillati</taxon>
        <taxon>Bacillota</taxon>
        <taxon>Bacilli</taxon>
        <taxon>Bacillales</taxon>
        <taxon>Thermoactinomycetaceae</taxon>
        <taxon>Planifilum</taxon>
    </lineage>
</organism>
<gene>
    <name evidence="3" type="ORF">SAMN04488025_13147</name>
</gene>
<evidence type="ECO:0000313" key="3">
    <source>
        <dbReference type="EMBL" id="SFG40931.1"/>
    </source>
</evidence>
<reference evidence="3 4" key="1">
    <citation type="submission" date="2016-10" db="EMBL/GenBank/DDBJ databases">
        <authorList>
            <person name="de Groot N.N."/>
        </authorList>
    </citation>
    <scope>NUCLEOTIDE SEQUENCE [LARGE SCALE GENOMIC DNA]</scope>
    <source>
        <strain evidence="3 4">DSM 44945</strain>
    </source>
</reference>
<protein>
    <submittedName>
        <fullName evidence="3">DNA-binding transcriptional regulator, MarR family</fullName>
    </submittedName>
</protein>
<dbReference type="EMBL" id="FOOK01000031">
    <property type="protein sequence ID" value="SFG40931.1"/>
    <property type="molecule type" value="Genomic_DNA"/>
</dbReference>
<sequence length="138" mass="16189">MNSRLAAIQEFESTLRVVFRSIHKDLSDLLGDQMTMAEYHVLKILHRDGSLRITDLAHDLGVSLSHVTNVTDRLEDKGWVVRRRSERDRRSVELHITEAGRKRMDQLLREKEKYFQEKLSSLPTETIHTLNDLLKRLI</sequence>
<evidence type="ECO:0000259" key="2">
    <source>
        <dbReference type="PROSITE" id="PS50995"/>
    </source>
</evidence>
<dbReference type="RefSeq" id="WP_177199186.1">
    <property type="nucleotide sequence ID" value="NZ_FOOK01000031.1"/>
</dbReference>
<dbReference type="PANTHER" id="PTHR33164:SF67">
    <property type="entry name" value="TRANSCRIPTIONAL REGULATOR, MARR FAMILY"/>
    <property type="match status" value="1"/>
</dbReference>
<dbReference type="AlphaFoldDB" id="A0A1I2RSY4"/>
<dbReference type="SUPFAM" id="SSF46785">
    <property type="entry name" value="Winged helix' DNA-binding domain"/>
    <property type="match status" value="1"/>
</dbReference>
<evidence type="ECO:0000313" key="4">
    <source>
        <dbReference type="Proteomes" id="UP000198661"/>
    </source>
</evidence>
<dbReference type="InterPro" id="IPR036390">
    <property type="entry name" value="WH_DNA-bd_sf"/>
</dbReference>
<feature type="domain" description="HTH marR-type" evidence="2">
    <location>
        <begin position="1"/>
        <end position="138"/>
    </location>
</feature>
<dbReference type="InterPro" id="IPR000835">
    <property type="entry name" value="HTH_MarR-typ"/>
</dbReference>
<dbReference type="SMART" id="SM00347">
    <property type="entry name" value="HTH_MARR"/>
    <property type="match status" value="1"/>
</dbReference>
<dbReference type="PANTHER" id="PTHR33164">
    <property type="entry name" value="TRANSCRIPTIONAL REGULATOR, MARR FAMILY"/>
    <property type="match status" value="1"/>
</dbReference>
<dbReference type="InterPro" id="IPR036388">
    <property type="entry name" value="WH-like_DNA-bd_sf"/>
</dbReference>
<dbReference type="PRINTS" id="PR00598">
    <property type="entry name" value="HTHMARR"/>
</dbReference>
<dbReference type="STRING" id="201973.SAMN04488025_13147"/>
<dbReference type="GO" id="GO:0003677">
    <property type="term" value="F:DNA binding"/>
    <property type="evidence" value="ECO:0007669"/>
    <property type="project" value="UniProtKB-KW"/>
</dbReference>
<evidence type="ECO:0000256" key="1">
    <source>
        <dbReference type="ARBA" id="ARBA00023125"/>
    </source>
</evidence>
<proteinExistence type="predicted"/>
<dbReference type="InterPro" id="IPR039422">
    <property type="entry name" value="MarR/SlyA-like"/>
</dbReference>
<accession>A0A1I2RSY4</accession>
<keyword evidence="1 3" id="KW-0238">DNA-binding</keyword>
<dbReference type="Gene3D" id="1.10.10.10">
    <property type="entry name" value="Winged helix-like DNA-binding domain superfamily/Winged helix DNA-binding domain"/>
    <property type="match status" value="1"/>
</dbReference>
<dbReference type="PROSITE" id="PS50995">
    <property type="entry name" value="HTH_MARR_2"/>
    <property type="match status" value="1"/>
</dbReference>
<dbReference type="Proteomes" id="UP000198661">
    <property type="component" value="Unassembled WGS sequence"/>
</dbReference>
<keyword evidence="4" id="KW-1185">Reference proteome</keyword>
<dbReference type="GO" id="GO:0006950">
    <property type="term" value="P:response to stress"/>
    <property type="evidence" value="ECO:0007669"/>
    <property type="project" value="TreeGrafter"/>
</dbReference>
<name>A0A1I2RSY4_9BACL</name>
<dbReference type="GO" id="GO:0003700">
    <property type="term" value="F:DNA-binding transcription factor activity"/>
    <property type="evidence" value="ECO:0007669"/>
    <property type="project" value="InterPro"/>
</dbReference>